<dbReference type="Pfam" id="PF00668">
    <property type="entry name" value="Condensation"/>
    <property type="match status" value="2"/>
</dbReference>
<dbReference type="InterPro" id="IPR006162">
    <property type="entry name" value="Ppantetheine_attach_site"/>
</dbReference>
<reference evidence="12" key="1">
    <citation type="journal article" date="2019" name="Int. J. Syst. Evol. Microbiol.">
        <title>The Global Catalogue of Microorganisms (GCM) 10K type strain sequencing project: providing services to taxonomists for standard genome sequencing and annotation.</title>
        <authorList>
            <consortium name="The Broad Institute Genomics Platform"/>
            <consortium name="The Broad Institute Genome Sequencing Center for Infectious Disease"/>
            <person name="Wu L."/>
            <person name="Ma J."/>
        </authorList>
    </citation>
    <scope>NUCLEOTIDE SEQUENCE [LARGE SCALE GENOMIC DNA]</scope>
    <source>
        <strain evidence="12">KCTC 33676</strain>
    </source>
</reference>
<dbReference type="Proteomes" id="UP001597497">
    <property type="component" value="Unassembled WGS sequence"/>
</dbReference>
<evidence type="ECO:0000256" key="5">
    <source>
        <dbReference type="ARBA" id="ARBA00022553"/>
    </source>
</evidence>
<dbReference type="SUPFAM" id="SSF52777">
    <property type="entry name" value="CoA-dependent acyltransferases"/>
    <property type="match status" value="3"/>
</dbReference>
<evidence type="ECO:0000256" key="9">
    <source>
        <dbReference type="SAM" id="MobiDB-lite"/>
    </source>
</evidence>
<dbReference type="CDD" id="cd05930">
    <property type="entry name" value="A_NRPS"/>
    <property type="match status" value="1"/>
</dbReference>
<dbReference type="Pfam" id="PF00501">
    <property type="entry name" value="AMP-binding"/>
    <property type="match status" value="2"/>
</dbReference>
<dbReference type="Gene3D" id="3.30.559.10">
    <property type="entry name" value="Chloramphenicol acetyltransferase-like domain"/>
    <property type="match status" value="1"/>
</dbReference>
<dbReference type="InterPro" id="IPR041698">
    <property type="entry name" value="Methyltransf_25"/>
</dbReference>
<dbReference type="InterPro" id="IPR009081">
    <property type="entry name" value="PP-bd_ACP"/>
</dbReference>
<protein>
    <submittedName>
        <fullName evidence="11">Amino acid adenylation domain-containing protein</fullName>
    </submittedName>
</protein>
<keyword evidence="5" id="KW-0597">Phosphoprotein</keyword>
<evidence type="ECO:0000256" key="4">
    <source>
        <dbReference type="ARBA" id="ARBA00022450"/>
    </source>
</evidence>
<dbReference type="RefSeq" id="WP_379930655.1">
    <property type="nucleotide sequence ID" value="NZ_JBHUMM010000043.1"/>
</dbReference>
<evidence type="ECO:0000256" key="2">
    <source>
        <dbReference type="ARBA" id="ARBA00004924"/>
    </source>
</evidence>
<evidence type="ECO:0000259" key="10">
    <source>
        <dbReference type="PROSITE" id="PS50075"/>
    </source>
</evidence>
<keyword evidence="6" id="KW-0436">Ligase</keyword>
<feature type="region of interest" description="Disordered" evidence="9">
    <location>
        <begin position="676"/>
        <end position="695"/>
    </location>
</feature>
<dbReference type="InterPro" id="IPR010071">
    <property type="entry name" value="AA_adenyl_dom"/>
</dbReference>
<dbReference type="Pfam" id="PF13193">
    <property type="entry name" value="AMP-binding_C"/>
    <property type="match status" value="1"/>
</dbReference>
<dbReference type="PANTHER" id="PTHR45527:SF10">
    <property type="entry name" value="PYOCHELIN SYNTHASE PCHF"/>
    <property type="match status" value="1"/>
</dbReference>
<name>A0ABW5RDI1_9BACL</name>
<dbReference type="Pfam" id="PF00550">
    <property type="entry name" value="PP-binding"/>
    <property type="match status" value="1"/>
</dbReference>
<evidence type="ECO:0000256" key="6">
    <source>
        <dbReference type="ARBA" id="ARBA00022598"/>
    </source>
</evidence>
<dbReference type="PANTHER" id="PTHR45527">
    <property type="entry name" value="NONRIBOSOMAL PEPTIDE SYNTHETASE"/>
    <property type="match status" value="1"/>
</dbReference>
<keyword evidence="7" id="KW-0045">Antibiotic biosynthesis</keyword>
<comment type="caution">
    <text evidence="11">The sequence shown here is derived from an EMBL/GenBank/DDBJ whole genome shotgun (WGS) entry which is preliminary data.</text>
</comment>
<dbReference type="InterPro" id="IPR000873">
    <property type="entry name" value="AMP-dep_synth/lig_dom"/>
</dbReference>
<dbReference type="InterPro" id="IPR029063">
    <property type="entry name" value="SAM-dependent_MTases_sf"/>
</dbReference>
<evidence type="ECO:0000313" key="11">
    <source>
        <dbReference type="EMBL" id="MFD2673098.1"/>
    </source>
</evidence>
<dbReference type="PROSITE" id="PS50075">
    <property type="entry name" value="CARRIER"/>
    <property type="match status" value="1"/>
</dbReference>
<dbReference type="Gene3D" id="3.30.300.30">
    <property type="match status" value="1"/>
</dbReference>
<dbReference type="EMBL" id="JBHUMM010000043">
    <property type="protein sequence ID" value="MFD2673098.1"/>
    <property type="molecule type" value="Genomic_DNA"/>
</dbReference>
<dbReference type="InterPro" id="IPR023213">
    <property type="entry name" value="CAT-like_dom_sf"/>
</dbReference>
<accession>A0ABW5RDI1</accession>
<organism evidence="11 12">
    <name type="scientific">Marinicrinis sediminis</name>
    <dbReference type="NCBI Taxonomy" id="1652465"/>
    <lineage>
        <taxon>Bacteria</taxon>
        <taxon>Bacillati</taxon>
        <taxon>Bacillota</taxon>
        <taxon>Bacilli</taxon>
        <taxon>Bacillales</taxon>
        <taxon>Paenibacillaceae</taxon>
    </lineage>
</organism>
<dbReference type="InterPro" id="IPR045851">
    <property type="entry name" value="AMP-bd_C_sf"/>
</dbReference>
<evidence type="ECO:0000256" key="8">
    <source>
        <dbReference type="ARBA" id="ARBA00023268"/>
    </source>
</evidence>
<keyword evidence="4" id="KW-0596">Phosphopantetheine</keyword>
<dbReference type="CDD" id="cd02440">
    <property type="entry name" value="AdoMet_MTases"/>
    <property type="match status" value="1"/>
</dbReference>
<dbReference type="SUPFAM" id="SSF56801">
    <property type="entry name" value="Acetyl-CoA synthetase-like"/>
    <property type="match status" value="1"/>
</dbReference>
<dbReference type="PROSITE" id="PS00012">
    <property type="entry name" value="PHOSPHOPANTETHEINE"/>
    <property type="match status" value="1"/>
</dbReference>
<evidence type="ECO:0000256" key="1">
    <source>
        <dbReference type="ARBA" id="ARBA00001957"/>
    </source>
</evidence>
<keyword evidence="8" id="KW-0511">Multifunctional enzyme</keyword>
<dbReference type="Gene3D" id="3.30.559.30">
    <property type="entry name" value="Nonribosomal peptide synthetase, condensation domain"/>
    <property type="match status" value="2"/>
</dbReference>
<comment type="pathway">
    <text evidence="2">Siderophore biosynthesis.</text>
</comment>
<dbReference type="Gene3D" id="3.40.50.980">
    <property type="match status" value="2"/>
</dbReference>
<evidence type="ECO:0000256" key="7">
    <source>
        <dbReference type="ARBA" id="ARBA00023194"/>
    </source>
</evidence>
<sequence>MDQRLLSLGLFETAKQYWSKQLQDVEPFQLGLTRKKHQLPVYGIFEIPIEKEVAARLIKMGKSKDISVYVIILSMLSLWMRNLTGQKSFVPVSPLLDIQHTQLAAALTAELAPLQAEQEEEGEEDHLGWTRTGYVPFCIDLETHTCLKDMLLHVQPLVADGYKNQHYPLTSLTEQMGVSQQQGWFGECLVSMTSLHGERMEELILQHQPDWCLNIQMQADQLHLSLHYLQHKYESHVIEQYAYSLAYFMKKLITDVYQDGQKISLLEPDRQRDFVKELNQTTAPFSDGELMFQAFEKQARLQPDAIALTDGEQNCTYGQLQEQSNQLARHLQTLGVKSGKEVAIMLDRSFDMIIATLAVLKAGGSYVPLEPTYPRKRVETILNDLDISMVISKRDIFDRFQEVVWKRNEQTDLIYVDVRDEVPGTESLNTDEMMELWDHVADRADDDIELGGFQSSYTGSPFGETEVAAYVQHVVGLVQPHLHPGVRVLEVGCGGGHITLPLVRAGVDVHALDPSRSMLDAVQMRADTIKGGRLKLNQGFAHELAQFAEGTYDVIVMASTVQFFPGYRYLEAVIQQAWQLLRPGGTLLLSDIPSLHLKEAYMDSVAQYQQTYGHQPRAKTNFDTELYVPERFFTSFDKAGELTQLEKLEIRHRHDLFDNELQYRYDILLQKKEEGTESEQSVLTSQDERNRTEHEISEEQRVRVRYWTGWHVASHGTNAVLPATHADQKAYTIFTSGSTGTPKGVEVNHRSVVNLMEWVNGTFSVSARDRLLFVTSLCFDLSVYDIFGMLSAGGTIRMASEEEGRSPERLAHILASEPITFWDSAPAALQQLADHFKSSPDTFADSKLRLVFLSGDWIPLSLPDCLKATFPGVEVISLGGATEATVWSNFYRVRQLEEHWVSVPYGRPIQNARYYVLDEQLQPVPYLCAGQLYIAGDCLATGYTDEQLTRERFLPSPFAEGEKMYKTGDMARWLPDDQLEFMGRVDHQVKIRGFRVELGEIQTQLMRHPFVKEALVVDREEAEGHKSLAAYVVYLHPVSVKEMRDYLSRLLPGYMIPSYFVHLQALPLTSNGKLDRKALPDPGNWIETGEPFVEPRDEKERVMAEVWKKLLRVERVGIRDRFFDLGGNSMQIIQVTTSLSEKGWKIAVKDLFDYQTIEELAVRMEQVSDQPTDGFQEGEVVIHPNLAYSLSIPNNNSKHHWGMPNLYRIPVQLDRQAVQNAVQTLIQRHDALSIKVRETAEGWRQVIERSNDIPFQSFDLPPEEIKDEEVFPVIEARIRAYEDRCSIEEGPLFWVMYFDRGVGRESYVVYYLHHYCFDKYSLDILQAEMFELIMGSLQQKDVKLPPTTSTYMAFTEAMKRYANDERCEQHLAYWSEVAETDSDTLSIPVLDPNAKCLSRSLVFTSDRMPIASLLQAIQPHMKQSGIQMSDVLTAAFVRAYCRWSGKNRLFMNVFDNGRYLYDESLDLSRTVGWMASMYPVLYADERQEDLLDWIKNVKQQTAHIPKDNSYGLLRYVHDSKDIRDKMARIPYAQVNFNFQGQFTNPDQEGEAIAGAPEWIHVPPRSAVGEIVRDNLVLFNCGIEDQELFMDWDYSKDLHSAEMIEQWGQIFKNEIKRMTEALSKPIR</sequence>
<feature type="domain" description="Carrier" evidence="10">
    <location>
        <begin position="1094"/>
        <end position="1168"/>
    </location>
</feature>
<comment type="similarity">
    <text evidence="3">Belongs to the ATP-dependent AMP-binding enzyme family.</text>
</comment>
<dbReference type="Pfam" id="PF13649">
    <property type="entry name" value="Methyltransf_25"/>
    <property type="match status" value="1"/>
</dbReference>
<dbReference type="InterPro" id="IPR025110">
    <property type="entry name" value="AMP-bd_C"/>
</dbReference>
<dbReference type="SUPFAM" id="SSF53335">
    <property type="entry name" value="S-adenosyl-L-methionine-dependent methyltransferases"/>
    <property type="match status" value="1"/>
</dbReference>
<dbReference type="InterPro" id="IPR001242">
    <property type="entry name" value="Condensation_dom"/>
</dbReference>
<dbReference type="NCBIfam" id="TIGR01733">
    <property type="entry name" value="AA-adenyl-dom"/>
    <property type="match status" value="1"/>
</dbReference>
<keyword evidence="12" id="KW-1185">Reference proteome</keyword>
<proteinExistence type="inferred from homology"/>
<evidence type="ECO:0000313" key="12">
    <source>
        <dbReference type="Proteomes" id="UP001597497"/>
    </source>
</evidence>
<feature type="compositionally biased region" description="Basic and acidic residues" evidence="9">
    <location>
        <begin position="686"/>
        <end position="695"/>
    </location>
</feature>
<comment type="cofactor">
    <cofactor evidence="1">
        <name>pantetheine 4'-phosphate</name>
        <dbReference type="ChEBI" id="CHEBI:47942"/>
    </cofactor>
</comment>
<dbReference type="SUPFAM" id="SSF47336">
    <property type="entry name" value="ACP-like"/>
    <property type="match status" value="1"/>
</dbReference>
<dbReference type="InterPro" id="IPR036736">
    <property type="entry name" value="ACP-like_sf"/>
</dbReference>
<dbReference type="InterPro" id="IPR042099">
    <property type="entry name" value="ANL_N_sf"/>
</dbReference>
<evidence type="ECO:0000256" key="3">
    <source>
        <dbReference type="ARBA" id="ARBA00006432"/>
    </source>
</evidence>
<dbReference type="Gene3D" id="1.10.1200.10">
    <property type="entry name" value="ACP-like"/>
    <property type="match status" value="1"/>
</dbReference>
<gene>
    <name evidence="11" type="ORF">ACFSUC_16120</name>
</gene>
<dbReference type="Gene3D" id="3.40.50.150">
    <property type="entry name" value="Vaccinia Virus protein VP39"/>
    <property type="match status" value="1"/>
</dbReference>
<dbReference type="Gene3D" id="3.40.50.12780">
    <property type="entry name" value="N-terminal domain of ligase-like"/>
    <property type="match status" value="1"/>
</dbReference>